<dbReference type="SMART" id="SM00245">
    <property type="entry name" value="TSPc"/>
    <property type="match status" value="1"/>
</dbReference>
<dbReference type="GO" id="GO:0006508">
    <property type="term" value="P:proteolysis"/>
    <property type="evidence" value="ECO:0007669"/>
    <property type="project" value="UniProtKB-KW"/>
</dbReference>
<dbReference type="EMBL" id="SOEG01000006">
    <property type="protein sequence ID" value="TDX52477.1"/>
    <property type="molecule type" value="Genomic_DNA"/>
</dbReference>
<dbReference type="InterPro" id="IPR041489">
    <property type="entry name" value="PDZ_6"/>
</dbReference>
<evidence type="ECO:0000256" key="5">
    <source>
        <dbReference type="RuleBase" id="RU004404"/>
    </source>
</evidence>
<dbReference type="PANTHER" id="PTHR32060:SF30">
    <property type="entry name" value="CARBOXY-TERMINAL PROCESSING PROTEASE CTPA"/>
    <property type="match status" value="1"/>
</dbReference>
<dbReference type="CDD" id="cd07560">
    <property type="entry name" value="Peptidase_S41_CPP"/>
    <property type="match status" value="1"/>
</dbReference>
<dbReference type="Gene3D" id="3.90.226.10">
    <property type="entry name" value="2-enoyl-CoA Hydratase, Chain A, domain 1"/>
    <property type="match status" value="1"/>
</dbReference>
<dbReference type="SMART" id="SM00228">
    <property type="entry name" value="PDZ"/>
    <property type="match status" value="1"/>
</dbReference>
<keyword evidence="2 5" id="KW-0645">Protease</keyword>
<reference evidence="7 8" key="1">
    <citation type="submission" date="2019-03" db="EMBL/GenBank/DDBJ databases">
        <title>Subsurface microbial communities from deep shales in Ohio and West Virginia, USA.</title>
        <authorList>
            <person name="Wrighton K."/>
        </authorList>
    </citation>
    <scope>NUCLEOTIDE SEQUENCE [LARGE SCALE GENOMIC DNA]</scope>
    <source>
        <strain evidence="7 8">MSL 6dP</strain>
    </source>
</reference>
<dbReference type="SUPFAM" id="SSF52096">
    <property type="entry name" value="ClpP/crotonase"/>
    <property type="match status" value="1"/>
</dbReference>
<accession>A0A4R8H086</accession>
<dbReference type="InterPro" id="IPR036034">
    <property type="entry name" value="PDZ_sf"/>
</dbReference>
<dbReference type="InterPro" id="IPR055210">
    <property type="entry name" value="CtpA/B_N"/>
</dbReference>
<dbReference type="GO" id="GO:0008236">
    <property type="term" value="F:serine-type peptidase activity"/>
    <property type="evidence" value="ECO:0007669"/>
    <property type="project" value="UniProtKB-KW"/>
</dbReference>
<dbReference type="CDD" id="cd06782">
    <property type="entry name" value="cpPDZ_CPP-like"/>
    <property type="match status" value="1"/>
</dbReference>
<dbReference type="GO" id="GO:0004175">
    <property type="term" value="F:endopeptidase activity"/>
    <property type="evidence" value="ECO:0007669"/>
    <property type="project" value="TreeGrafter"/>
</dbReference>
<evidence type="ECO:0000313" key="8">
    <source>
        <dbReference type="Proteomes" id="UP000295832"/>
    </source>
</evidence>
<dbReference type="PROSITE" id="PS50106">
    <property type="entry name" value="PDZ"/>
    <property type="match status" value="1"/>
</dbReference>
<dbReference type="NCBIfam" id="TIGR00225">
    <property type="entry name" value="prc"/>
    <property type="match status" value="1"/>
</dbReference>
<organism evidence="7 8">
    <name type="scientific">Orenia marismortui</name>
    <dbReference type="NCBI Taxonomy" id="46469"/>
    <lineage>
        <taxon>Bacteria</taxon>
        <taxon>Bacillati</taxon>
        <taxon>Bacillota</taxon>
        <taxon>Clostridia</taxon>
        <taxon>Halanaerobiales</taxon>
        <taxon>Halobacteroidaceae</taxon>
        <taxon>Orenia</taxon>
    </lineage>
</organism>
<evidence type="ECO:0000256" key="3">
    <source>
        <dbReference type="ARBA" id="ARBA00022801"/>
    </source>
</evidence>
<dbReference type="AlphaFoldDB" id="A0A4R8H086"/>
<dbReference type="Gene3D" id="2.30.42.10">
    <property type="match status" value="1"/>
</dbReference>
<dbReference type="STRING" id="926561.GCA_000379025_00778"/>
<dbReference type="Proteomes" id="UP000295832">
    <property type="component" value="Unassembled WGS sequence"/>
</dbReference>
<dbReference type="SUPFAM" id="SSF50156">
    <property type="entry name" value="PDZ domain-like"/>
    <property type="match status" value="1"/>
</dbReference>
<sequence length="400" mass="43916">MFNKKRVISTVLILLMLVTAGATGFFIHKVQANQVNELNMFKKLFVILDLVKRSYVEETDADDLLTGAIDGMLETLDDPYTGYLPPQDFENMQEEFEGKYGGIGIVITMKDEQLTIVSPMEDTPGERAGLLGGDMIVGIDGVDTKGMGMQKAVGMMKGEAGTKVTLTIKRLIDQEEDQANKEKENGDKFNKFDVEIIREDIELSYVSSEMKEGNIGYIRLTQFIDHVGEKVADEIDKLHKEGAKAFILDLRNNPGGLLGEASKVASNFIDKGAVVYVKERGKEKEAVPLFRGINSIDEPLVILVNGGSASASEIVTGAIQDNHRGVIVGDKTFGKGVVQSVVPLADGSAVKLTTAKYYTPAGRFIHHQGIEPDVKIKYNPDTEIDDQLEKAIEILEEKLN</sequence>
<feature type="domain" description="PDZ" evidence="6">
    <location>
        <begin position="89"/>
        <end position="157"/>
    </location>
</feature>
<dbReference type="Pfam" id="PF22694">
    <property type="entry name" value="CtpB_N-like"/>
    <property type="match status" value="1"/>
</dbReference>
<evidence type="ECO:0000256" key="4">
    <source>
        <dbReference type="ARBA" id="ARBA00022825"/>
    </source>
</evidence>
<dbReference type="InterPro" id="IPR001478">
    <property type="entry name" value="PDZ"/>
</dbReference>
<name>A0A4R8H086_9FIRM</name>
<evidence type="ECO:0000313" key="7">
    <source>
        <dbReference type="EMBL" id="TDX52477.1"/>
    </source>
</evidence>
<keyword evidence="3 5" id="KW-0378">Hydrolase</keyword>
<dbReference type="FunFam" id="2.30.42.10:FF:000063">
    <property type="entry name" value="Peptidase, S41 family"/>
    <property type="match status" value="1"/>
</dbReference>
<dbReference type="GO" id="GO:0030288">
    <property type="term" value="C:outer membrane-bounded periplasmic space"/>
    <property type="evidence" value="ECO:0007669"/>
    <property type="project" value="TreeGrafter"/>
</dbReference>
<protein>
    <submittedName>
        <fullName evidence="7">Carboxyl-terminal processing protease</fullName>
    </submittedName>
</protein>
<dbReference type="InterPro" id="IPR005151">
    <property type="entry name" value="Tail-specific_protease"/>
</dbReference>
<keyword evidence="4 5" id="KW-0720">Serine protease</keyword>
<dbReference type="InterPro" id="IPR004447">
    <property type="entry name" value="Peptidase_S41A"/>
</dbReference>
<comment type="similarity">
    <text evidence="1 5">Belongs to the peptidase S41A family.</text>
</comment>
<keyword evidence="8" id="KW-1185">Reference proteome</keyword>
<gene>
    <name evidence="7" type="ORF">C7959_10640</name>
</gene>
<evidence type="ECO:0000259" key="6">
    <source>
        <dbReference type="PROSITE" id="PS50106"/>
    </source>
</evidence>
<dbReference type="Gene3D" id="3.30.750.44">
    <property type="match status" value="1"/>
</dbReference>
<evidence type="ECO:0000256" key="2">
    <source>
        <dbReference type="ARBA" id="ARBA00022670"/>
    </source>
</evidence>
<proteinExistence type="inferred from homology"/>
<dbReference type="InterPro" id="IPR029045">
    <property type="entry name" value="ClpP/crotonase-like_dom_sf"/>
</dbReference>
<dbReference type="Pfam" id="PF17820">
    <property type="entry name" value="PDZ_6"/>
    <property type="match status" value="1"/>
</dbReference>
<dbReference type="GO" id="GO:0007165">
    <property type="term" value="P:signal transduction"/>
    <property type="evidence" value="ECO:0007669"/>
    <property type="project" value="TreeGrafter"/>
</dbReference>
<evidence type="ECO:0000256" key="1">
    <source>
        <dbReference type="ARBA" id="ARBA00009179"/>
    </source>
</evidence>
<dbReference type="PANTHER" id="PTHR32060">
    <property type="entry name" value="TAIL-SPECIFIC PROTEASE"/>
    <property type="match status" value="1"/>
</dbReference>
<dbReference type="RefSeq" id="WP_134115638.1">
    <property type="nucleotide sequence ID" value="NZ_SOEG01000006.1"/>
</dbReference>
<comment type="caution">
    <text evidence="7">The sequence shown here is derived from an EMBL/GenBank/DDBJ whole genome shotgun (WGS) entry which is preliminary data.</text>
</comment>
<dbReference type="Pfam" id="PF03572">
    <property type="entry name" value="Peptidase_S41"/>
    <property type="match status" value="1"/>
</dbReference>